<dbReference type="GO" id="GO:0035438">
    <property type="term" value="F:cyclic-di-GMP binding"/>
    <property type="evidence" value="ECO:0007669"/>
    <property type="project" value="InterPro"/>
</dbReference>
<sequence length="113" mass="12968">MKKNIFKEKRGYPRIKSLHLNAYNYFDQKEYEKRKGIALTLNISLSGMFIESGVPFPIHSVLEITLALEEILLTLKGEVRRSEIAENGNYHLGIFFVDISPESQKILNTLIPS</sequence>
<comment type="caution">
    <text evidence="2">The sequence shown here is derived from an EMBL/GenBank/DDBJ whole genome shotgun (WGS) entry which is preliminary data.</text>
</comment>
<accession>A0A1F7SL56</accession>
<proteinExistence type="predicted"/>
<dbReference type="InterPro" id="IPR009875">
    <property type="entry name" value="PilZ_domain"/>
</dbReference>
<evidence type="ECO:0000259" key="1">
    <source>
        <dbReference type="Pfam" id="PF07238"/>
    </source>
</evidence>
<feature type="domain" description="PilZ" evidence="1">
    <location>
        <begin position="9"/>
        <end position="111"/>
    </location>
</feature>
<dbReference type="Pfam" id="PF07238">
    <property type="entry name" value="PilZ"/>
    <property type="match status" value="1"/>
</dbReference>
<protein>
    <recommendedName>
        <fullName evidence="1">PilZ domain-containing protein</fullName>
    </recommendedName>
</protein>
<dbReference type="Proteomes" id="UP000178082">
    <property type="component" value="Unassembled WGS sequence"/>
</dbReference>
<dbReference type="AlphaFoldDB" id="A0A1F7SL56"/>
<organism evidence="2 3">
    <name type="scientific">Candidatus Schekmanbacteria bacterium RIFCSPLOWO2_12_FULL_38_15</name>
    <dbReference type="NCBI Taxonomy" id="1817883"/>
    <lineage>
        <taxon>Bacteria</taxon>
        <taxon>Candidatus Schekmaniibacteriota</taxon>
    </lineage>
</organism>
<name>A0A1F7SL56_9BACT</name>
<dbReference type="Gene3D" id="2.40.10.220">
    <property type="entry name" value="predicted glycosyltransferase like domains"/>
    <property type="match status" value="1"/>
</dbReference>
<evidence type="ECO:0000313" key="3">
    <source>
        <dbReference type="Proteomes" id="UP000178082"/>
    </source>
</evidence>
<reference evidence="2 3" key="1">
    <citation type="journal article" date="2016" name="Nat. Commun.">
        <title>Thousands of microbial genomes shed light on interconnected biogeochemical processes in an aquifer system.</title>
        <authorList>
            <person name="Anantharaman K."/>
            <person name="Brown C.T."/>
            <person name="Hug L.A."/>
            <person name="Sharon I."/>
            <person name="Castelle C.J."/>
            <person name="Probst A.J."/>
            <person name="Thomas B.C."/>
            <person name="Singh A."/>
            <person name="Wilkins M.J."/>
            <person name="Karaoz U."/>
            <person name="Brodie E.L."/>
            <person name="Williams K.H."/>
            <person name="Hubbard S.S."/>
            <person name="Banfield J.F."/>
        </authorList>
    </citation>
    <scope>NUCLEOTIDE SEQUENCE [LARGE SCALE GENOMIC DNA]</scope>
</reference>
<dbReference type="SUPFAM" id="SSF141371">
    <property type="entry name" value="PilZ domain-like"/>
    <property type="match status" value="1"/>
</dbReference>
<gene>
    <name evidence="2" type="ORF">A3G31_10085</name>
</gene>
<dbReference type="STRING" id="1817883.A3G31_10085"/>
<evidence type="ECO:0000313" key="2">
    <source>
        <dbReference type="EMBL" id="OGL54499.1"/>
    </source>
</evidence>
<dbReference type="EMBL" id="MGDI01000011">
    <property type="protein sequence ID" value="OGL54499.1"/>
    <property type="molecule type" value="Genomic_DNA"/>
</dbReference>